<dbReference type="EMBL" id="LIAE01008849">
    <property type="protein sequence ID" value="PAV72069.1"/>
    <property type="molecule type" value="Genomic_DNA"/>
</dbReference>
<dbReference type="Pfam" id="PF00017">
    <property type="entry name" value="SH2"/>
    <property type="match status" value="1"/>
</dbReference>
<dbReference type="InterPro" id="IPR036860">
    <property type="entry name" value="SH2_dom_sf"/>
</dbReference>
<dbReference type="PANTHER" id="PTHR15127">
    <property type="entry name" value="HEAVYWEIGHT, ISOFORM A"/>
    <property type="match status" value="1"/>
</dbReference>
<dbReference type="SMART" id="SM00252">
    <property type="entry name" value="SH2"/>
    <property type="match status" value="1"/>
</dbReference>
<sequence>MKDEEDQYDTPWEYLARPASIRLSSADVRVHAFNAAANGSGPSPSTPPSPANNSPRVPHHNGASCQQFAHNHSLVHIGNTAVEARRHQRRDCQNKERRQRRMDERQILDELLLERNVDRVNAEKRLAGGQLGDYLLRARGENSAALSLKGTKGILHIKIEKRDNKWIIGEGPSFGSISSAIHHYKRHPLPIRGSDHLILHNSVTQAIRI</sequence>
<feature type="compositionally biased region" description="Low complexity" evidence="3">
    <location>
        <begin position="34"/>
        <end position="43"/>
    </location>
</feature>
<dbReference type="OrthoDB" id="5914531at2759"/>
<accession>A0A2A2KE22</accession>
<comment type="caution">
    <text evidence="5">The sequence shown here is derived from an EMBL/GenBank/DDBJ whole genome shotgun (WGS) entry which is preliminary data.</text>
</comment>
<dbReference type="PROSITE" id="PS50001">
    <property type="entry name" value="SH2"/>
    <property type="match status" value="1"/>
</dbReference>
<evidence type="ECO:0000313" key="6">
    <source>
        <dbReference type="Proteomes" id="UP000218231"/>
    </source>
</evidence>
<name>A0A2A2KE22_9BILA</name>
<dbReference type="Gene3D" id="3.30.505.10">
    <property type="entry name" value="SH2 domain"/>
    <property type="match status" value="1"/>
</dbReference>
<evidence type="ECO:0000256" key="1">
    <source>
        <dbReference type="ARBA" id="ARBA00022999"/>
    </source>
</evidence>
<proteinExistence type="predicted"/>
<keyword evidence="1 2" id="KW-0727">SH2 domain</keyword>
<feature type="region of interest" description="Disordered" evidence="3">
    <location>
        <begin position="34"/>
        <end position="63"/>
    </location>
</feature>
<dbReference type="STRING" id="2018661.A0A2A2KE22"/>
<protein>
    <recommendedName>
        <fullName evidence="4">SH2 domain-containing protein</fullName>
    </recommendedName>
</protein>
<dbReference type="InterPro" id="IPR051846">
    <property type="entry name" value="SH2_domain_adapters"/>
</dbReference>
<dbReference type="InterPro" id="IPR000980">
    <property type="entry name" value="SH2"/>
</dbReference>
<dbReference type="GO" id="GO:0001784">
    <property type="term" value="F:phosphotyrosine residue binding"/>
    <property type="evidence" value="ECO:0007669"/>
    <property type="project" value="TreeGrafter"/>
</dbReference>
<dbReference type="AlphaFoldDB" id="A0A2A2KE22"/>
<dbReference type="PANTHER" id="PTHR15127:SF32">
    <property type="entry name" value="HEAVYWEIGHT, ISOFORM A"/>
    <property type="match status" value="1"/>
</dbReference>
<organism evidence="5 6">
    <name type="scientific">Diploscapter pachys</name>
    <dbReference type="NCBI Taxonomy" id="2018661"/>
    <lineage>
        <taxon>Eukaryota</taxon>
        <taxon>Metazoa</taxon>
        <taxon>Ecdysozoa</taxon>
        <taxon>Nematoda</taxon>
        <taxon>Chromadorea</taxon>
        <taxon>Rhabditida</taxon>
        <taxon>Rhabditina</taxon>
        <taxon>Rhabditomorpha</taxon>
        <taxon>Rhabditoidea</taxon>
        <taxon>Rhabditidae</taxon>
        <taxon>Diploscapter</taxon>
    </lineage>
</organism>
<feature type="domain" description="SH2" evidence="4">
    <location>
        <begin position="112"/>
        <end position="203"/>
    </location>
</feature>
<dbReference type="SUPFAM" id="SSF55550">
    <property type="entry name" value="SH2 domain"/>
    <property type="match status" value="1"/>
</dbReference>
<evidence type="ECO:0000259" key="4">
    <source>
        <dbReference type="PROSITE" id="PS50001"/>
    </source>
</evidence>
<dbReference type="Proteomes" id="UP000218231">
    <property type="component" value="Unassembled WGS sequence"/>
</dbReference>
<evidence type="ECO:0000256" key="2">
    <source>
        <dbReference type="PROSITE-ProRule" id="PRU00191"/>
    </source>
</evidence>
<evidence type="ECO:0000256" key="3">
    <source>
        <dbReference type="SAM" id="MobiDB-lite"/>
    </source>
</evidence>
<evidence type="ECO:0000313" key="5">
    <source>
        <dbReference type="EMBL" id="PAV72069.1"/>
    </source>
</evidence>
<gene>
    <name evidence="5" type="ORF">WR25_20765</name>
</gene>
<keyword evidence="6" id="KW-1185">Reference proteome</keyword>
<reference evidence="5 6" key="1">
    <citation type="journal article" date="2017" name="Curr. Biol.">
        <title>Genome architecture and evolution of a unichromosomal asexual nematode.</title>
        <authorList>
            <person name="Fradin H."/>
            <person name="Zegar C."/>
            <person name="Gutwein M."/>
            <person name="Lucas J."/>
            <person name="Kovtun M."/>
            <person name="Corcoran D."/>
            <person name="Baugh L.R."/>
            <person name="Kiontke K."/>
            <person name="Gunsalus K."/>
            <person name="Fitch D.H."/>
            <person name="Piano F."/>
        </authorList>
    </citation>
    <scope>NUCLEOTIDE SEQUENCE [LARGE SCALE GENOMIC DNA]</scope>
    <source>
        <strain evidence="5">PF1309</strain>
    </source>
</reference>